<evidence type="ECO:0008006" key="3">
    <source>
        <dbReference type="Google" id="ProtNLM"/>
    </source>
</evidence>
<dbReference type="Proteomes" id="UP000399805">
    <property type="component" value="Unassembled WGS sequence"/>
</dbReference>
<protein>
    <recommendedName>
        <fullName evidence="3">Extracellular solute-binding protein</fullName>
    </recommendedName>
</protein>
<sequence length="359" mass="38613">MKRRVSIGLAVVLLLAVVAVIIWGRGDDTARGGDLTTVRGVIGSEKQAFFTDQRVVDAFARHGLKVEVDTAGSRQIATTVDLGKYAFAFPSSSPAAQKIQRDRKVTTVYTPFQSPMAIATFEPIAQLLKANGVVHKGAGDYDVLDIAKYLDLAKAGTRWDQLPGNTAYPARKNVLVTTTDPRESNSAAMYLSIVSFVANGNTVVSTPDQEAKVLPAVSKLFLDQGYTQNSTEGPFEDYLAAGMGKTPLALIYESQFVDRVVRGDGSIRPDMRMIYTAPTVYSKHTLVPLSGDGDKVGQLLATDPELGELAATFGFRTNNPQLFADVAAPAHAPADLVDAVEPPSFETLERLLDAVGKQY</sequence>
<organism evidence="1 2">
    <name type="scientific">Amycolatopsis camponoti</name>
    <dbReference type="NCBI Taxonomy" id="2606593"/>
    <lineage>
        <taxon>Bacteria</taxon>
        <taxon>Bacillati</taxon>
        <taxon>Actinomycetota</taxon>
        <taxon>Actinomycetes</taxon>
        <taxon>Pseudonocardiales</taxon>
        <taxon>Pseudonocardiaceae</taxon>
        <taxon>Amycolatopsis</taxon>
    </lineage>
</organism>
<accession>A0A6I8LPG7</accession>
<dbReference type="AlphaFoldDB" id="A0A6I8LPG7"/>
<reference evidence="1 2" key="1">
    <citation type="submission" date="2019-09" db="EMBL/GenBank/DDBJ databases">
        <authorList>
            <person name="Leyn A S."/>
        </authorList>
    </citation>
    <scope>NUCLEOTIDE SEQUENCE [LARGE SCALE GENOMIC DNA]</scope>
    <source>
        <strain evidence="1">AA231_1</strain>
    </source>
</reference>
<name>A0A6I8LPG7_9PSEU</name>
<dbReference type="RefSeq" id="WP_155544866.1">
    <property type="nucleotide sequence ID" value="NZ_CABVGP010000002.1"/>
</dbReference>
<gene>
    <name evidence="1" type="ORF">AA23TX_04665</name>
</gene>
<dbReference type="EMBL" id="CABVGP010000002">
    <property type="protein sequence ID" value="VVJ19644.1"/>
    <property type="molecule type" value="Genomic_DNA"/>
</dbReference>
<evidence type="ECO:0000313" key="2">
    <source>
        <dbReference type="Proteomes" id="UP000399805"/>
    </source>
</evidence>
<evidence type="ECO:0000313" key="1">
    <source>
        <dbReference type="EMBL" id="VVJ19644.1"/>
    </source>
</evidence>
<keyword evidence="2" id="KW-1185">Reference proteome</keyword>
<proteinExistence type="predicted"/>